<evidence type="ECO:0000256" key="1">
    <source>
        <dbReference type="SAM" id="Phobius"/>
    </source>
</evidence>
<name>A0A4U1C7R0_9SPHI</name>
<comment type="caution">
    <text evidence="3">The sequence shown here is derived from an EMBL/GenBank/DDBJ whole genome shotgun (WGS) entry which is preliminary data.</text>
</comment>
<dbReference type="CDD" id="cd07341">
    <property type="entry name" value="M56_BlaR1_MecR1_like"/>
    <property type="match status" value="1"/>
</dbReference>
<proteinExistence type="predicted"/>
<protein>
    <submittedName>
        <fullName evidence="3">M56 family metallopeptidase</fullName>
    </submittedName>
</protein>
<dbReference type="InterPro" id="IPR008756">
    <property type="entry name" value="Peptidase_M56"/>
</dbReference>
<sequence length="503" mass="57459">MPHFFIILLKINLVLILFAAAYYFILRKLTFYVINRLFLVFGILFSTIYPFIDLTDFFYQNQQAAVFVPEINQQVKSLMPSNLIIKYWQWIGASFYVGVAFMAFRLFIQFLSLIKIHRKSSPGIISNFKVRILNEAVGPFSFWQTVYINPALHNENELNTILTHEQIHVKQWHTLDIILAELSVVFYWFNPGIWLMKRAVKENLEFITDEKILKRGMDKKAYQYSLLDVGNLVPAIEIVNNFNLSDLKKRIKMMNAKRSSKFSLSRYLLVLPILLLSTLAFTVAKKEEITAQFKPIKNVLASVNILDTLTTAADINSSIPKREVVKVKSKKIIKQSTDSSSSKNINLMVKSVFSTLDSLTFKTGEDHHKKFTFSFKQNQSEASGQLNGIVKKSIIFLKTDTSKTTASVERRNEVLNLLVQNNLPLETDKTADKENKVIIRAYKVSSKFEPSSDKNVSFYLDGKKVTKEELDQLNSNEISSVSVVKGEKGGEVRITGKGAITKN</sequence>
<keyword evidence="1" id="KW-0472">Membrane</keyword>
<feature type="transmembrane region" description="Helical" evidence="1">
    <location>
        <begin position="6"/>
        <end position="26"/>
    </location>
</feature>
<dbReference type="AlphaFoldDB" id="A0A4U1C7R0"/>
<evidence type="ECO:0000313" key="3">
    <source>
        <dbReference type="EMBL" id="TKC01501.1"/>
    </source>
</evidence>
<dbReference type="Proteomes" id="UP000310477">
    <property type="component" value="Unassembled WGS sequence"/>
</dbReference>
<reference evidence="3 4" key="1">
    <citation type="submission" date="2019-04" db="EMBL/GenBank/DDBJ databases">
        <title>Pedobacter sp. AR-2-6 sp. nov., isolated from Arctic soil.</title>
        <authorList>
            <person name="Dahal R.H."/>
            <person name="Kim D.-U."/>
        </authorList>
    </citation>
    <scope>NUCLEOTIDE SEQUENCE [LARGE SCALE GENOMIC DNA]</scope>
    <source>
        <strain evidence="3 4">AR-2-6</strain>
    </source>
</reference>
<dbReference type="OrthoDB" id="649093at2"/>
<dbReference type="PANTHER" id="PTHR34978">
    <property type="entry name" value="POSSIBLE SENSOR-TRANSDUCER PROTEIN BLAR"/>
    <property type="match status" value="1"/>
</dbReference>
<evidence type="ECO:0000313" key="4">
    <source>
        <dbReference type="Proteomes" id="UP000310477"/>
    </source>
</evidence>
<feature type="transmembrane region" description="Helical" evidence="1">
    <location>
        <begin position="87"/>
        <end position="108"/>
    </location>
</feature>
<dbReference type="Pfam" id="PF05569">
    <property type="entry name" value="Peptidase_M56"/>
    <property type="match status" value="1"/>
</dbReference>
<dbReference type="EMBL" id="SWBO01000004">
    <property type="protein sequence ID" value="TKC01501.1"/>
    <property type="molecule type" value="Genomic_DNA"/>
</dbReference>
<feature type="transmembrane region" description="Helical" evidence="1">
    <location>
        <begin position="264"/>
        <end position="284"/>
    </location>
</feature>
<feature type="domain" description="Peptidase M56" evidence="2">
    <location>
        <begin position="153"/>
        <end position="254"/>
    </location>
</feature>
<feature type="transmembrane region" description="Helical" evidence="1">
    <location>
        <begin position="33"/>
        <end position="52"/>
    </location>
</feature>
<dbReference type="RefSeq" id="WP_136876868.1">
    <property type="nucleotide sequence ID" value="NZ_SWBO01000004.1"/>
</dbReference>
<accession>A0A4U1C7R0</accession>
<keyword evidence="1" id="KW-1133">Transmembrane helix</keyword>
<evidence type="ECO:0000259" key="2">
    <source>
        <dbReference type="Pfam" id="PF05569"/>
    </source>
</evidence>
<keyword evidence="4" id="KW-1185">Reference proteome</keyword>
<gene>
    <name evidence="3" type="ORF">FA045_09705</name>
</gene>
<dbReference type="PANTHER" id="PTHR34978:SF3">
    <property type="entry name" value="SLR0241 PROTEIN"/>
    <property type="match status" value="1"/>
</dbReference>
<keyword evidence="1" id="KW-0812">Transmembrane</keyword>
<dbReference type="InterPro" id="IPR052173">
    <property type="entry name" value="Beta-lactam_resp_regulator"/>
</dbReference>
<organism evidence="3 4">
    <name type="scientific">Pedobacter cryotolerans</name>
    <dbReference type="NCBI Taxonomy" id="2571270"/>
    <lineage>
        <taxon>Bacteria</taxon>
        <taxon>Pseudomonadati</taxon>
        <taxon>Bacteroidota</taxon>
        <taxon>Sphingobacteriia</taxon>
        <taxon>Sphingobacteriales</taxon>
        <taxon>Sphingobacteriaceae</taxon>
        <taxon>Pedobacter</taxon>
    </lineage>
</organism>